<dbReference type="PANTHER" id="PTHR38834">
    <property type="entry name" value="PERIPLASMIC SUBSTRATE BINDING PROTEIN FAMILY 3"/>
    <property type="match status" value="1"/>
</dbReference>
<keyword evidence="1" id="KW-0732">Signal</keyword>
<feature type="signal peptide" evidence="1">
    <location>
        <begin position="1"/>
        <end position="34"/>
    </location>
</feature>
<reference evidence="3 4" key="1">
    <citation type="submission" date="2012-10" db="EMBL/GenBank/DDBJ databases">
        <authorList>
            <person name="Genoscope - CEA"/>
        </authorList>
    </citation>
    <scope>NUCLEOTIDE SEQUENCE [LARGE SCALE GENOMIC DNA]</scope>
    <source>
        <strain evidence="4">AM13 / DSM 14728</strain>
    </source>
</reference>
<dbReference type="Pfam" id="PF00497">
    <property type="entry name" value="SBP_bac_3"/>
    <property type="match status" value="1"/>
</dbReference>
<dbReference type="eggNOG" id="COG0834">
    <property type="taxonomic scope" value="Bacteria"/>
</dbReference>
<evidence type="ECO:0000313" key="4">
    <source>
        <dbReference type="Proteomes" id="UP000010808"/>
    </source>
</evidence>
<proteinExistence type="predicted"/>
<evidence type="ECO:0000259" key="2">
    <source>
        <dbReference type="SMART" id="SM00062"/>
    </source>
</evidence>
<dbReference type="Proteomes" id="UP000010808">
    <property type="component" value="Chromosome"/>
</dbReference>
<dbReference type="HOGENOM" id="CLU_064076_1_2_7"/>
<feature type="chain" id="PRO_5003947221" evidence="1">
    <location>
        <begin position="35"/>
        <end position="275"/>
    </location>
</feature>
<organism evidence="3 4">
    <name type="scientific">Maridesulfovibrio hydrothermalis AM13 = DSM 14728</name>
    <dbReference type="NCBI Taxonomy" id="1121451"/>
    <lineage>
        <taxon>Bacteria</taxon>
        <taxon>Pseudomonadati</taxon>
        <taxon>Thermodesulfobacteriota</taxon>
        <taxon>Desulfovibrionia</taxon>
        <taxon>Desulfovibrionales</taxon>
        <taxon>Desulfovibrionaceae</taxon>
        <taxon>Maridesulfovibrio</taxon>
    </lineage>
</organism>
<gene>
    <name evidence="3" type="ORF">DESAM_22157</name>
</gene>
<dbReference type="STRING" id="1121451.DESAM_22157"/>
<dbReference type="SUPFAM" id="SSF53850">
    <property type="entry name" value="Periplasmic binding protein-like II"/>
    <property type="match status" value="1"/>
</dbReference>
<feature type="domain" description="Solute-binding protein family 3/N-terminal" evidence="2">
    <location>
        <begin position="36"/>
        <end position="268"/>
    </location>
</feature>
<sequence length="275" mass="30720">MVSGKMLFKNFIRYVQIFSICGLCISMSALPALAGPITIYQCNLPPFNYQSETGQPTGIAVDVLVEIMNTAGCSVDLSKIKNVPLARSLRCIAASNSSILFSVAKTPKREKSFKWVGPIYNLKLGLISKKSRHIIINDKQDISKYKIGVIRESAPYSILTKEYGVPKKKLTLLTTDVQQFKMLNRGRVDLITQSNTGAPSMIRDAGLNLSDFEMSYVMMDLDLYFCLSKNFSDEFVGKLQQALKRIKTKGPDGTSTFDKIIARHLGYNQFTVHHL</sequence>
<evidence type="ECO:0000256" key="1">
    <source>
        <dbReference type="SAM" id="SignalP"/>
    </source>
</evidence>
<dbReference type="EMBL" id="FO203522">
    <property type="protein sequence ID" value="CCO24424.1"/>
    <property type="molecule type" value="Genomic_DNA"/>
</dbReference>
<keyword evidence="4" id="KW-1185">Reference proteome</keyword>
<dbReference type="InterPro" id="IPR001638">
    <property type="entry name" value="Solute-binding_3/MltF_N"/>
</dbReference>
<dbReference type="SMART" id="SM00062">
    <property type="entry name" value="PBPb"/>
    <property type="match status" value="1"/>
</dbReference>
<dbReference type="Gene3D" id="3.40.190.10">
    <property type="entry name" value="Periplasmic binding protein-like II"/>
    <property type="match status" value="2"/>
</dbReference>
<name>L0RCG4_9BACT</name>
<dbReference type="PANTHER" id="PTHR38834:SF3">
    <property type="entry name" value="SOLUTE-BINDING PROTEIN FAMILY 3_N-TERMINAL DOMAIN-CONTAINING PROTEIN"/>
    <property type="match status" value="1"/>
</dbReference>
<dbReference type="PATRIC" id="fig|1121451.3.peg.2376"/>
<evidence type="ECO:0000313" key="3">
    <source>
        <dbReference type="EMBL" id="CCO24424.1"/>
    </source>
</evidence>
<dbReference type="KEGG" id="dhy:DESAM_22157"/>
<protein>
    <submittedName>
        <fullName evidence="3">Putative membrane associated periplasmic amino</fullName>
    </submittedName>
</protein>
<accession>L0RCG4</accession>
<dbReference type="AlphaFoldDB" id="L0RCG4"/>
<dbReference type="OrthoDB" id="5339217at2"/>